<dbReference type="OrthoDB" id="60033at2759"/>
<evidence type="ECO:0000256" key="13">
    <source>
        <dbReference type="SAM" id="MobiDB-lite"/>
    </source>
</evidence>
<dbReference type="InterPro" id="IPR011006">
    <property type="entry name" value="CheY-like_superfamily"/>
</dbReference>
<dbReference type="GO" id="GO:0005634">
    <property type="term" value="C:nucleus"/>
    <property type="evidence" value="ECO:0007669"/>
    <property type="project" value="UniProtKB-SubCell"/>
</dbReference>
<evidence type="ECO:0000256" key="9">
    <source>
        <dbReference type="ARBA" id="ARBA00023163"/>
    </source>
</evidence>
<dbReference type="SUPFAM" id="SSF52172">
    <property type="entry name" value="CheY-like"/>
    <property type="match status" value="1"/>
</dbReference>
<keyword evidence="8 11" id="KW-0010">Activator</keyword>
<dbReference type="Pfam" id="PF00072">
    <property type="entry name" value="Response_reg"/>
    <property type="match status" value="1"/>
</dbReference>
<dbReference type="PANTHER" id="PTHR43874">
    <property type="entry name" value="TWO-COMPONENT RESPONSE REGULATOR"/>
    <property type="match status" value="1"/>
</dbReference>
<evidence type="ECO:0000259" key="15">
    <source>
        <dbReference type="PROSITE" id="PS51294"/>
    </source>
</evidence>
<dbReference type="PROSITE" id="PS51294">
    <property type="entry name" value="HTH_MYB"/>
    <property type="match status" value="1"/>
</dbReference>
<dbReference type="InterPro" id="IPR017053">
    <property type="entry name" value="Response_reg_B-typ_pln"/>
</dbReference>
<comment type="similarity">
    <text evidence="2">Belongs to the ARR family. Type-B subfamily.</text>
</comment>
<keyword evidence="6 11" id="KW-0805">Transcription regulation</keyword>
<feature type="compositionally biased region" description="Acidic residues" evidence="13">
    <location>
        <begin position="190"/>
        <end position="207"/>
    </location>
</feature>
<organism evidence="16 17">
    <name type="scientific">Tripterygium wilfordii</name>
    <name type="common">Thunder God vine</name>
    <dbReference type="NCBI Taxonomy" id="458696"/>
    <lineage>
        <taxon>Eukaryota</taxon>
        <taxon>Viridiplantae</taxon>
        <taxon>Streptophyta</taxon>
        <taxon>Embryophyta</taxon>
        <taxon>Tracheophyta</taxon>
        <taxon>Spermatophyta</taxon>
        <taxon>Magnoliopsida</taxon>
        <taxon>eudicotyledons</taxon>
        <taxon>Gunneridae</taxon>
        <taxon>Pentapetalae</taxon>
        <taxon>rosids</taxon>
        <taxon>fabids</taxon>
        <taxon>Celastrales</taxon>
        <taxon>Celastraceae</taxon>
        <taxon>Tripterygium</taxon>
    </lineage>
</organism>
<evidence type="ECO:0000256" key="1">
    <source>
        <dbReference type="ARBA" id="ARBA00004123"/>
    </source>
</evidence>
<comment type="function">
    <text evidence="11">Transcriptional activator that binds specific DNA sequence.</text>
</comment>
<dbReference type="InParanoid" id="A0A7J7BVF2"/>
<feature type="compositionally biased region" description="Polar residues" evidence="13">
    <location>
        <begin position="148"/>
        <end position="176"/>
    </location>
</feature>
<dbReference type="Gene3D" id="3.40.50.2300">
    <property type="match status" value="1"/>
</dbReference>
<sequence length="675" mass="74412">MTAEDKKGVLGGEDSGKNRFPVGMRVLAVDDDPICLKVLENLLRKCHYNVTITNQAITALKMLRENRNKYDLVISDVNMPDMDGFKLLELVGLEMDLPVIMLSAHSDTELVMKGITHGACDYLLKPVRMEELKNIWQHVIRRKKFDSKNQSKSPSQERNSAATVGNGHEATSSGSADQDVKVNRKRKDQEEDDEEEDEENGDDDEDPATQKKSRVVWSVELHRKFVAAVNQLGLRKAFPKKILDLMNVEGLTRENVASHLQKYRLYLKRLSNDVPQENMVAAFGNRDSSCLLGNYGTVSGSGRFSNNSLSSYPPSNMLGRLNSSTNLSLRGMNSSSLIQPSQTMRNSFDNFGELHPAVFPRNQNSNLLQGIPASLDVSQLLSKSATHIGEFNHNNDLSTFSAALSFPNTRVNVGGSNNAIPSHSSNPFMLQANAPLSQSTGAFGTRSSVSMGPFNAESFDVGVRSSSNLLDHSGRCSESWQGGVQLSKFSSNNDASPSTSLRDNMFSPGSFLGNGSFEFPSSSAVTSSLGDSRGNLQCNSGLVGNTIQNMNYTAKYRWEEHVQNYNNNQKHSFDAINGGMVPLCHNMDQRNAVSNKEFDASLIGKLNSGTPLHHTEVEKYALDKIEQTKSTDAFIQGSYDSLDDIMNAMIKRDPNETMLMDEEFSFDAYPLGSCI</sequence>
<evidence type="ECO:0000313" key="16">
    <source>
        <dbReference type="EMBL" id="KAF5725863.1"/>
    </source>
</evidence>
<dbReference type="InterPro" id="IPR001789">
    <property type="entry name" value="Sig_transdc_resp-reg_receiver"/>
</dbReference>
<keyword evidence="7 11" id="KW-0238">DNA-binding</keyword>
<dbReference type="InterPro" id="IPR009057">
    <property type="entry name" value="Homeodomain-like_sf"/>
</dbReference>
<dbReference type="InterPro" id="IPR017930">
    <property type="entry name" value="Myb_dom"/>
</dbReference>
<dbReference type="GO" id="GO:0003700">
    <property type="term" value="F:DNA-binding transcription factor activity"/>
    <property type="evidence" value="ECO:0007669"/>
    <property type="project" value="UniProtKB-UniRule"/>
</dbReference>
<evidence type="ECO:0000256" key="7">
    <source>
        <dbReference type="ARBA" id="ARBA00023125"/>
    </source>
</evidence>
<dbReference type="GO" id="GO:0003677">
    <property type="term" value="F:DNA binding"/>
    <property type="evidence" value="ECO:0007669"/>
    <property type="project" value="UniProtKB-KW"/>
</dbReference>
<dbReference type="GO" id="GO:0000160">
    <property type="term" value="P:phosphorelay signal transduction system"/>
    <property type="evidence" value="ECO:0007669"/>
    <property type="project" value="UniProtKB-KW"/>
</dbReference>
<feature type="region of interest" description="Disordered" evidence="13">
    <location>
        <begin position="146"/>
        <end position="211"/>
    </location>
</feature>
<keyword evidence="4" id="KW-0932">Cytokinin signaling pathway</keyword>
<keyword evidence="3 12" id="KW-0597">Phosphoprotein</keyword>
<keyword evidence="10 11" id="KW-0539">Nucleus</keyword>
<dbReference type="InterPro" id="IPR001005">
    <property type="entry name" value="SANT/Myb"/>
</dbReference>
<dbReference type="FunCoup" id="A0A7J7BVF2">
    <property type="interactions" value="1776"/>
</dbReference>
<evidence type="ECO:0000256" key="10">
    <source>
        <dbReference type="ARBA" id="ARBA00023242"/>
    </source>
</evidence>
<reference evidence="16 17" key="1">
    <citation type="journal article" date="2020" name="Nat. Commun.">
        <title>Genome of Tripterygium wilfordii and identification of cytochrome P450 involved in triptolide biosynthesis.</title>
        <authorList>
            <person name="Tu L."/>
            <person name="Su P."/>
            <person name="Zhang Z."/>
            <person name="Gao L."/>
            <person name="Wang J."/>
            <person name="Hu T."/>
            <person name="Zhou J."/>
            <person name="Zhang Y."/>
            <person name="Zhao Y."/>
            <person name="Liu Y."/>
            <person name="Song Y."/>
            <person name="Tong Y."/>
            <person name="Lu Y."/>
            <person name="Yang J."/>
            <person name="Xu C."/>
            <person name="Jia M."/>
            <person name="Peters R.J."/>
            <person name="Huang L."/>
            <person name="Gao W."/>
        </authorList>
    </citation>
    <scope>NUCLEOTIDE SEQUENCE [LARGE SCALE GENOMIC DNA]</scope>
    <source>
        <strain evidence="17">cv. XIE 37</strain>
        <tissue evidence="16">Leaf</tissue>
    </source>
</reference>
<dbReference type="Pfam" id="PF00249">
    <property type="entry name" value="Myb_DNA-binding"/>
    <property type="match status" value="1"/>
</dbReference>
<dbReference type="PANTHER" id="PTHR43874:SF205">
    <property type="entry name" value="TWO-COMPONENT RESPONSE REGULATOR ORR23"/>
    <property type="match status" value="1"/>
</dbReference>
<evidence type="ECO:0000256" key="11">
    <source>
        <dbReference type="PIRNR" id="PIRNR036392"/>
    </source>
</evidence>
<keyword evidence="9 11" id="KW-0804">Transcription</keyword>
<evidence type="ECO:0000256" key="2">
    <source>
        <dbReference type="ARBA" id="ARBA00006015"/>
    </source>
</evidence>
<proteinExistence type="inferred from homology"/>
<evidence type="ECO:0000256" key="4">
    <source>
        <dbReference type="ARBA" id="ARBA00022864"/>
    </source>
</evidence>
<feature type="domain" description="HTH myb-type" evidence="15">
    <location>
        <begin position="209"/>
        <end position="268"/>
    </location>
</feature>
<keyword evidence="17" id="KW-1185">Reference proteome</keyword>
<feature type="domain" description="Response regulatory" evidence="14">
    <location>
        <begin position="25"/>
        <end position="140"/>
    </location>
</feature>
<evidence type="ECO:0000256" key="8">
    <source>
        <dbReference type="ARBA" id="ARBA00023159"/>
    </source>
</evidence>
<evidence type="ECO:0000259" key="14">
    <source>
        <dbReference type="PROSITE" id="PS50110"/>
    </source>
</evidence>
<gene>
    <name evidence="16" type="ORF">HS088_TW23G00593</name>
</gene>
<dbReference type="EMBL" id="JAAARO010000023">
    <property type="protein sequence ID" value="KAF5725863.1"/>
    <property type="molecule type" value="Genomic_DNA"/>
</dbReference>
<dbReference type="InterPro" id="IPR006447">
    <property type="entry name" value="Myb_dom_plants"/>
</dbReference>
<dbReference type="Proteomes" id="UP000593562">
    <property type="component" value="Unassembled WGS sequence"/>
</dbReference>
<comment type="subcellular location">
    <subcellularLocation>
        <location evidence="1 11">Nucleus</location>
    </subcellularLocation>
</comment>
<evidence type="ECO:0000256" key="3">
    <source>
        <dbReference type="ARBA" id="ARBA00022553"/>
    </source>
</evidence>
<comment type="caution">
    <text evidence="16">The sequence shown here is derived from an EMBL/GenBank/DDBJ whole genome shotgun (WGS) entry which is preliminary data.</text>
</comment>
<dbReference type="InterPro" id="IPR045279">
    <property type="entry name" value="ARR-like"/>
</dbReference>
<dbReference type="PIRSF" id="PIRSF036392">
    <property type="entry name" value="RR_ARR_type-B"/>
    <property type="match status" value="1"/>
</dbReference>
<dbReference type="GO" id="GO:0009736">
    <property type="term" value="P:cytokinin-activated signaling pathway"/>
    <property type="evidence" value="ECO:0007669"/>
    <property type="project" value="UniProtKB-KW"/>
</dbReference>
<keyword evidence="5 11" id="KW-0902">Two-component regulatory system</keyword>
<protein>
    <recommendedName>
        <fullName evidence="11">Two-component response regulator</fullName>
    </recommendedName>
</protein>
<evidence type="ECO:0000313" key="17">
    <source>
        <dbReference type="Proteomes" id="UP000593562"/>
    </source>
</evidence>
<accession>A0A7J7BVF2</accession>
<feature type="modified residue" description="4-aspartylphosphate" evidence="12">
    <location>
        <position position="76"/>
    </location>
</feature>
<evidence type="ECO:0000256" key="12">
    <source>
        <dbReference type="PROSITE-ProRule" id="PRU00169"/>
    </source>
</evidence>
<dbReference type="AlphaFoldDB" id="A0A7J7BVF2"/>
<name>A0A7J7BVF2_TRIWF</name>
<dbReference type="CDD" id="cd17584">
    <property type="entry name" value="REC_typeB_ARR-like"/>
    <property type="match status" value="1"/>
</dbReference>
<evidence type="ECO:0000256" key="6">
    <source>
        <dbReference type="ARBA" id="ARBA00023015"/>
    </source>
</evidence>
<evidence type="ECO:0000256" key="5">
    <source>
        <dbReference type="ARBA" id="ARBA00023012"/>
    </source>
</evidence>
<dbReference type="FunFam" id="1.10.10.60:FF:000007">
    <property type="entry name" value="Two-component response regulator"/>
    <property type="match status" value="1"/>
</dbReference>
<dbReference type="Gene3D" id="1.10.10.60">
    <property type="entry name" value="Homeodomain-like"/>
    <property type="match status" value="1"/>
</dbReference>
<dbReference type="PROSITE" id="PS50110">
    <property type="entry name" value="RESPONSE_REGULATORY"/>
    <property type="match status" value="1"/>
</dbReference>
<dbReference type="SUPFAM" id="SSF46689">
    <property type="entry name" value="Homeodomain-like"/>
    <property type="match status" value="1"/>
</dbReference>
<dbReference type="NCBIfam" id="TIGR01557">
    <property type="entry name" value="myb_SHAQKYF"/>
    <property type="match status" value="1"/>
</dbReference>
<dbReference type="SMART" id="SM00448">
    <property type="entry name" value="REC"/>
    <property type="match status" value="1"/>
</dbReference>